<dbReference type="KEGG" id="shp:Sput200_2286"/>
<sequence>MVVNIIPWYNLTKTMLELSQFIVISRQLTQFICI</sequence>
<gene>
    <name evidence="1" type="ordered locus">Sput200_2286</name>
</gene>
<dbReference type="HOGENOM" id="CLU_3375955_0_0_6"/>
<evidence type="ECO:0000313" key="1">
    <source>
        <dbReference type="EMBL" id="ADV54733.1"/>
    </source>
</evidence>
<proteinExistence type="predicted"/>
<name>E6XNW3_SHEP2</name>
<evidence type="ECO:0000313" key="2">
    <source>
        <dbReference type="Proteomes" id="UP000008209"/>
    </source>
</evidence>
<reference evidence="1 2" key="1">
    <citation type="submission" date="2011-01" db="EMBL/GenBank/DDBJ databases">
        <title>Complete sequence of Shewanella putrefaciens 200.</title>
        <authorList>
            <consortium name="US DOE Joint Genome Institute"/>
            <person name="Lucas S."/>
            <person name="Copeland A."/>
            <person name="Lapidus A."/>
            <person name="Cheng J.-F."/>
            <person name="Bruce D."/>
            <person name="Goodwin L."/>
            <person name="Pitluck S."/>
            <person name="Munk A.C."/>
            <person name="Detter J.C."/>
            <person name="Han C."/>
            <person name="Tapia R."/>
            <person name="Land M."/>
            <person name="Hauser L."/>
            <person name="Chang Y.-J."/>
            <person name="Jeffries C."/>
            <person name="Kyrpides N."/>
            <person name="Ivanova N."/>
            <person name="Mikhailova N."/>
            <person name="Kolker E."/>
            <person name="Lawrence C."/>
            <person name="McCue L.A."/>
            <person name="DiChristina T."/>
            <person name="Nealson K."/>
            <person name="Fredrickson J.K."/>
            <person name="Woyke T."/>
        </authorList>
    </citation>
    <scope>NUCLEOTIDE SEQUENCE [LARGE SCALE GENOMIC DNA]</scope>
    <source>
        <strain evidence="1 2">200</strain>
    </source>
</reference>
<organism evidence="1 2">
    <name type="scientific">Shewanella putrefaciens (strain 200)</name>
    <dbReference type="NCBI Taxonomy" id="399804"/>
    <lineage>
        <taxon>Bacteria</taxon>
        <taxon>Pseudomonadati</taxon>
        <taxon>Pseudomonadota</taxon>
        <taxon>Gammaproteobacteria</taxon>
        <taxon>Alteromonadales</taxon>
        <taxon>Shewanellaceae</taxon>
        <taxon>Shewanella</taxon>
    </lineage>
</organism>
<dbReference type="EMBL" id="CP002457">
    <property type="protein sequence ID" value="ADV54733.1"/>
    <property type="molecule type" value="Genomic_DNA"/>
</dbReference>
<accession>E6XNW3</accession>
<dbReference type="AlphaFoldDB" id="E6XNW3"/>
<protein>
    <submittedName>
        <fullName evidence="1">Uncharacterized protein</fullName>
    </submittedName>
</protein>
<dbReference type="Proteomes" id="UP000008209">
    <property type="component" value="Chromosome"/>
</dbReference>